<protein>
    <submittedName>
        <fullName evidence="2">Uncharacterized protein</fullName>
    </submittedName>
</protein>
<evidence type="ECO:0000313" key="2">
    <source>
        <dbReference type="EMBL" id="KAL0522224.1"/>
    </source>
</evidence>
<feature type="compositionally biased region" description="Gly residues" evidence="1">
    <location>
        <begin position="67"/>
        <end position="80"/>
    </location>
</feature>
<sequence length="199" mass="20083">MAVRTACPGGPDLAGLVLCGGGVRSWWDVWLLAVDRVGARPTLLAGVRANPPRRALEAVSPASGRGSPVGGPGPGAGGHPLGPPGCAAPTPAADDGAPGRGDQAASAGAGSLVAERSEGKMPKGNDAQGAFPLWHGTIVLPLLCRHKRRGVRRMYGNLTPVPRNWFSSHRAQVSCSPTLSGLLLSAAVAASAFLLQALA</sequence>
<dbReference type="Proteomes" id="UP001501274">
    <property type="component" value="Unassembled WGS sequence"/>
</dbReference>
<feature type="region of interest" description="Disordered" evidence="1">
    <location>
        <begin position="57"/>
        <end position="125"/>
    </location>
</feature>
<evidence type="ECO:0000313" key="3">
    <source>
        <dbReference type="Proteomes" id="UP001501274"/>
    </source>
</evidence>
<proteinExistence type="predicted"/>
<gene>
    <name evidence="2" type="ORF">Q4I28_004999</name>
</gene>
<feature type="compositionally biased region" description="Low complexity" evidence="1">
    <location>
        <begin position="84"/>
        <end position="105"/>
    </location>
</feature>
<keyword evidence="3" id="KW-1185">Reference proteome</keyword>
<organism evidence="2 3">
    <name type="scientific">Leishmania naiffi</name>
    <dbReference type="NCBI Taxonomy" id="5678"/>
    <lineage>
        <taxon>Eukaryota</taxon>
        <taxon>Discoba</taxon>
        <taxon>Euglenozoa</taxon>
        <taxon>Kinetoplastea</taxon>
        <taxon>Metakinetoplastina</taxon>
        <taxon>Trypanosomatida</taxon>
        <taxon>Trypanosomatidae</taxon>
        <taxon>Leishmaniinae</taxon>
        <taxon>Leishmania</taxon>
        <taxon>Leishmania naiffi species complex</taxon>
    </lineage>
</organism>
<dbReference type="EMBL" id="JBAMZN010000029">
    <property type="protein sequence ID" value="KAL0522224.1"/>
    <property type="molecule type" value="Genomic_DNA"/>
</dbReference>
<reference evidence="2 3" key="1">
    <citation type="submission" date="2024-02" db="EMBL/GenBank/DDBJ databases">
        <title>FIRST GENOME SEQUENCES OF Leishmania (Viannia) shawi, Leishmania (Viannia) lindenbergi AND Leishmania (Viannia) utingensis.</title>
        <authorList>
            <person name="Resadore F."/>
            <person name="Custodio M.G.F."/>
            <person name="Boite M.C."/>
            <person name="Cupolillo E."/>
            <person name="Ferreira G.E.M."/>
        </authorList>
    </citation>
    <scope>NUCLEOTIDE SEQUENCE [LARGE SCALE GENOMIC DNA]</scope>
    <source>
        <strain evidence="2 3">MDAS/BR/1979/M5533</strain>
    </source>
</reference>
<name>A0AAW3BHA6_9TRYP</name>
<comment type="caution">
    <text evidence="2">The sequence shown here is derived from an EMBL/GenBank/DDBJ whole genome shotgun (WGS) entry which is preliminary data.</text>
</comment>
<evidence type="ECO:0000256" key="1">
    <source>
        <dbReference type="SAM" id="MobiDB-lite"/>
    </source>
</evidence>
<dbReference type="AlphaFoldDB" id="A0AAW3BHA6"/>
<accession>A0AAW3BHA6</accession>